<name>A0A5J4PAS2_9ZZZZ</name>
<dbReference type="EMBL" id="SNRY01010484">
    <property type="protein sequence ID" value="KAA6305704.1"/>
    <property type="molecule type" value="Genomic_DNA"/>
</dbReference>
<proteinExistence type="predicted"/>
<sequence length="34" mass="4121">MFLMIKRDSSNLETLFSRFDSILIQCMRLLKWIA</sequence>
<dbReference type="AlphaFoldDB" id="A0A5J4PAS2"/>
<protein>
    <submittedName>
        <fullName evidence="1">Uncharacterized protein</fullName>
    </submittedName>
</protein>
<comment type="caution">
    <text evidence="1">The sequence shown here is derived from an EMBL/GenBank/DDBJ whole genome shotgun (WGS) entry which is preliminary data.</text>
</comment>
<feature type="non-terminal residue" evidence="1">
    <location>
        <position position="34"/>
    </location>
</feature>
<organism evidence="1">
    <name type="scientific">termite gut metagenome</name>
    <dbReference type="NCBI Taxonomy" id="433724"/>
    <lineage>
        <taxon>unclassified sequences</taxon>
        <taxon>metagenomes</taxon>
        <taxon>organismal metagenomes</taxon>
    </lineage>
</organism>
<accession>A0A5J4PAS2</accession>
<gene>
    <name evidence="1" type="ORF">EZS27_042643</name>
</gene>
<evidence type="ECO:0000313" key="1">
    <source>
        <dbReference type="EMBL" id="KAA6305704.1"/>
    </source>
</evidence>
<reference evidence="1" key="1">
    <citation type="submission" date="2019-03" db="EMBL/GenBank/DDBJ databases">
        <title>Single cell metagenomics reveals metabolic interactions within the superorganism composed of flagellate Streblomastix strix and complex community of Bacteroidetes bacteria on its surface.</title>
        <authorList>
            <person name="Treitli S.C."/>
            <person name="Kolisko M."/>
            <person name="Husnik F."/>
            <person name="Keeling P."/>
            <person name="Hampl V."/>
        </authorList>
    </citation>
    <scope>NUCLEOTIDE SEQUENCE</scope>
    <source>
        <strain evidence="1">STM</strain>
    </source>
</reference>